<feature type="transmembrane region" description="Helical" evidence="5">
    <location>
        <begin position="33"/>
        <end position="53"/>
    </location>
</feature>
<evidence type="ECO:0000313" key="7">
    <source>
        <dbReference type="Proteomes" id="UP000077852"/>
    </source>
</evidence>
<dbReference type="InterPro" id="IPR011701">
    <property type="entry name" value="MFS"/>
</dbReference>
<proteinExistence type="predicted"/>
<feature type="transmembrane region" description="Helical" evidence="5">
    <location>
        <begin position="155"/>
        <end position="175"/>
    </location>
</feature>
<evidence type="ECO:0000256" key="3">
    <source>
        <dbReference type="ARBA" id="ARBA00023136"/>
    </source>
</evidence>
<dbReference type="Pfam" id="PF07690">
    <property type="entry name" value="MFS_1"/>
    <property type="match status" value="1"/>
</dbReference>
<feature type="transmembrane region" description="Helical" evidence="5">
    <location>
        <begin position="59"/>
        <end position="80"/>
    </location>
</feature>
<feature type="region of interest" description="Disordered" evidence="4">
    <location>
        <begin position="1"/>
        <end position="21"/>
    </location>
</feature>
<evidence type="ECO:0000256" key="2">
    <source>
        <dbReference type="ARBA" id="ARBA00022989"/>
    </source>
</evidence>
<evidence type="ECO:0000256" key="5">
    <source>
        <dbReference type="SAM" id="Phobius"/>
    </source>
</evidence>
<dbReference type="SUPFAM" id="SSF103473">
    <property type="entry name" value="MFS general substrate transporter"/>
    <property type="match status" value="1"/>
</dbReference>
<dbReference type="InterPro" id="IPR036259">
    <property type="entry name" value="MFS_trans_sf"/>
</dbReference>
<feature type="transmembrane region" description="Helical" evidence="5">
    <location>
        <begin position="369"/>
        <end position="390"/>
    </location>
</feature>
<feature type="transmembrane region" description="Helical" evidence="5">
    <location>
        <begin position="92"/>
        <end position="116"/>
    </location>
</feature>
<dbReference type="PANTHER" id="PTHR23539:SF1">
    <property type="entry name" value="MAJOR FACILITATOR SUPERFAMILY (MFS) PROFILE DOMAIN-CONTAINING PROTEIN"/>
    <property type="match status" value="1"/>
</dbReference>
<protein>
    <submittedName>
        <fullName evidence="6">MFS transporter</fullName>
    </submittedName>
</protein>
<organism evidence="6 7">
    <name type="scientific">Variovorax paradoxus</name>
    <dbReference type="NCBI Taxonomy" id="34073"/>
    <lineage>
        <taxon>Bacteria</taxon>
        <taxon>Pseudomonadati</taxon>
        <taxon>Pseudomonadota</taxon>
        <taxon>Betaproteobacteria</taxon>
        <taxon>Burkholderiales</taxon>
        <taxon>Comamonadaceae</taxon>
        <taxon>Variovorax</taxon>
    </lineage>
</organism>
<dbReference type="Proteomes" id="UP000077852">
    <property type="component" value="Unassembled WGS sequence"/>
</dbReference>
<evidence type="ECO:0000256" key="4">
    <source>
        <dbReference type="SAM" id="MobiDB-lite"/>
    </source>
</evidence>
<feature type="transmembrane region" description="Helical" evidence="5">
    <location>
        <begin position="122"/>
        <end position="143"/>
    </location>
</feature>
<gene>
    <name evidence="6" type="ORF">A3K87_15740</name>
</gene>
<feature type="compositionally biased region" description="Low complexity" evidence="4">
    <location>
        <begin position="7"/>
        <end position="18"/>
    </location>
</feature>
<feature type="transmembrane region" description="Helical" evidence="5">
    <location>
        <begin position="332"/>
        <end position="357"/>
    </location>
</feature>
<feature type="transmembrane region" description="Helical" evidence="5">
    <location>
        <begin position="274"/>
        <end position="296"/>
    </location>
</feature>
<dbReference type="AlphaFoldDB" id="A0AA91DNQ9"/>
<sequence length="445" mass="45257">MSTSTLAAPPGVGNPGNDGDADRKRATRALCSLNFFMADMQAGIGPFLGVFLQQRGWQTGAIGSVMTAGGIAGMLMTVPAGAFIDSTTRKRLVVVVTGICTVLASFLILWSQAWIVVTTSQIATAIAGAAIGPAVAGMTLGIVRQRGFNAQNGRNQAWNHAGNMIGAGLSGWLGYRYGMPAIFFLAAAFGVFAIASVLAIPGRVIDHRAARGLEDEEGDRKDGEPGQAQGFRTLLHNRPMLVLAAALACFHLGNGAMLPLYGLAVVGAGKGDPAAFTALTVVVAQGVMIVTALIAMRMAAGRGYWLVMLVSFIALPVRGLLAGSFIESWGVWPVQALDGIGAGLQSVAVPGLVACLLNGTGRVNVGQGAVMTVQGLGASLSPAIGGWLAQLFGYQLAFYVLGGFALASVALWVGFGALLMPACAGAGAGAGGEAARGAERGRAGA</sequence>
<feature type="transmembrane region" description="Helical" evidence="5">
    <location>
        <begin position="303"/>
        <end position="326"/>
    </location>
</feature>
<keyword evidence="3 5" id="KW-0472">Membrane</keyword>
<reference evidence="6 7" key="1">
    <citation type="submission" date="2016-03" db="EMBL/GenBank/DDBJ databases">
        <title>Genome sequence of Variovorax paradoxus KB5.</title>
        <authorList>
            <person name="Jeong H."/>
            <person name="Hong C.E."/>
            <person name="Jo S.H."/>
            <person name="Park J.M."/>
        </authorList>
    </citation>
    <scope>NUCLEOTIDE SEQUENCE [LARGE SCALE GENOMIC DNA]</scope>
    <source>
        <strain evidence="6 7">KB5</strain>
    </source>
</reference>
<dbReference type="Gene3D" id="1.20.1250.20">
    <property type="entry name" value="MFS general substrate transporter like domains"/>
    <property type="match status" value="2"/>
</dbReference>
<comment type="caution">
    <text evidence="6">The sequence shown here is derived from an EMBL/GenBank/DDBJ whole genome shotgun (WGS) entry which is preliminary data.</text>
</comment>
<dbReference type="EMBL" id="LVHG01000043">
    <property type="protein sequence ID" value="OAK63782.1"/>
    <property type="molecule type" value="Genomic_DNA"/>
</dbReference>
<keyword evidence="2 5" id="KW-1133">Transmembrane helix</keyword>
<feature type="transmembrane region" description="Helical" evidence="5">
    <location>
        <begin position="181"/>
        <end position="201"/>
    </location>
</feature>
<name>A0AA91DNQ9_VARPD</name>
<accession>A0AA91DNQ9</accession>
<dbReference type="GO" id="GO:0022857">
    <property type="term" value="F:transmembrane transporter activity"/>
    <property type="evidence" value="ECO:0007669"/>
    <property type="project" value="InterPro"/>
</dbReference>
<feature type="transmembrane region" description="Helical" evidence="5">
    <location>
        <begin position="396"/>
        <end position="419"/>
    </location>
</feature>
<evidence type="ECO:0000256" key="1">
    <source>
        <dbReference type="ARBA" id="ARBA00022692"/>
    </source>
</evidence>
<dbReference type="RefSeq" id="WP_081268079.1">
    <property type="nucleotide sequence ID" value="NZ_LVHG01000043.1"/>
</dbReference>
<feature type="transmembrane region" description="Helical" evidence="5">
    <location>
        <begin position="241"/>
        <end position="262"/>
    </location>
</feature>
<keyword evidence="1 5" id="KW-0812">Transmembrane</keyword>
<dbReference type="PANTHER" id="PTHR23539">
    <property type="entry name" value="MFS TRANSPORTER"/>
    <property type="match status" value="1"/>
</dbReference>
<evidence type="ECO:0000313" key="6">
    <source>
        <dbReference type="EMBL" id="OAK63782.1"/>
    </source>
</evidence>